<sequence>MKKTTLIFLLISVLGCNNPKNKELFENSTDKLFLTKKVLDSALAVAEKKLSNENFTYNKKAILNINSLDESLDTDANLNQLEITLKKCLKNYNENSNLVLDRVVNKVLNESNKSLKDNTYVYFEIKELLFQHDLSSIKLSKALQEYQSEYWISNILRNTRGFKVKKVKFLNAIENWSFSTMQDKKYTFEREWSYGRNLDSTKLNVNEIYVRGKDTLISQMIEFNKGVLDSTRSDFYKTEINKINDTLFKGRITPYNSSIHSLGLPLDRRKITIMLYPKYEIIQSENQNFIDFTITNDTISGFIQDVCFFESDSVNGQPMLRVITKERPIDNKYRTNNEMIDAFEMFKNER</sequence>
<proteinExistence type="predicted"/>
<dbReference type="Proteomes" id="UP001176883">
    <property type="component" value="Unassembled WGS sequence"/>
</dbReference>
<name>A0ABT8WFW1_9FLAO</name>
<keyword evidence="2" id="KW-1185">Reference proteome</keyword>
<protein>
    <recommendedName>
        <fullName evidence="3">Lipoprotein</fullName>
    </recommendedName>
</protein>
<reference evidence="1" key="1">
    <citation type="submission" date="2023-07" db="EMBL/GenBank/DDBJ databases">
        <title>Two novel species in the genus Flavivirga.</title>
        <authorList>
            <person name="Kwon K."/>
        </authorList>
    </citation>
    <scope>NUCLEOTIDE SEQUENCE</scope>
    <source>
        <strain evidence="1">KCTC 52353</strain>
    </source>
</reference>
<gene>
    <name evidence="1" type="ORF">Q4Q35_18980</name>
</gene>
<dbReference type="PROSITE" id="PS51257">
    <property type="entry name" value="PROKAR_LIPOPROTEIN"/>
    <property type="match status" value="1"/>
</dbReference>
<dbReference type="RefSeq" id="WP_303279607.1">
    <property type="nucleotide sequence ID" value="NZ_JAUOEK010000177.1"/>
</dbReference>
<evidence type="ECO:0008006" key="3">
    <source>
        <dbReference type="Google" id="ProtNLM"/>
    </source>
</evidence>
<organism evidence="1 2">
    <name type="scientific">Flavivirga aquimarina</name>
    <dbReference type="NCBI Taxonomy" id="2027862"/>
    <lineage>
        <taxon>Bacteria</taxon>
        <taxon>Pseudomonadati</taxon>
        <taxon>Bacteroidota</taxon>
        <taxon>Flavobacteriia</taxon>
        <taxon>Flavobacteriales</taxon>
        <taxon>Flavobacteriaceae</taxon>
        <taxon>Flavivirga</taxon>
    </lineage>
</organism>
<accession>A0ABT8WFW1</accession>
<dbReference type="EMBL" id="JAUOEK010000177">
    <property type="protein sequence ID" value="MDO5971891.1"/>
    <property type="molecule type" value="Genomic_DNA"/>
</dbReference>
<evidence type="ECO:0000313" key="1">
    <source>
        <dbReference type="EMBL" id="MDO5971891.1"/>
    </source>
</evidence>
<comment type="caution">
    <text evidence="1">The sequence shown here is derived from an EMBL/GenBank/DDBJ whole genome shotgun (WGS) entry which is preliminary data.</text>
</comment>
<evidence type="ECO:0000313" key="2">
    <source>
        <dbReference type="Proteomes" id="UP001176883"/>
    </source>
</evidence>